<proteinExistence type="predicted"/>
<protein>
    <submittedName>
        <fullName evidence="1">Uncharacterized protein</fullName>
    </submittedName>
</protein>
<keyword evidence="2" id="KW-1185">Reference proteome</keyword>
<comment type="caution">
    <text evidence="1">The sequence shown here is derived from an EMBL/GenBank/DDBJ whole genome shotgun (WGS) entry which is preliminary data.</text>
</comment>
<dbReference type="Proteomes" id="UP000615455">
    <property type="component" value="Unassembled WGS sequence"/>
</dbReference>
<name>A0ABQ1FIZ3_9BACL</name>
<accession>A0ABQ1FIZ3</accession>
<gene>
    <name evidence="1" type="ORF">GCM10008018_67740</name>
</gene>
<sequence>MDTQIDVVHRTVDGVGYQLIDHRLIVSDLSNIPAVHKSER</sequence>
<organism evidence="1 2">
    <name type="scientific">Paenibacillus marchantiophytorum</name>
    <dbReference type="NCBI Taxonomy" id="1619310"/>
    <lineage>
        <taxon>Bacteria</taxon>
        <taxon>Bacillati</taxon>
        <taxon>Bacillota</taxon>
        <taxon>Bacilli</taxon>
        <taxon>Bacillales</taxon>
        <taxon>Paenibacillaceae</taxon>
        <taxon>Paenibacillus</taxon>
    </lineage>
</organism>
<dbReference type="EMBL" id="BMHE01000069">
    <property type="protein sequence ID" value="GGA13263.1"/>
    <property type="molecule type" value="Genomic_DNA"/>
</dbReference>
<reference evidence="2" key="1">
    <citation type="journal article" date="2019" name="Int. J. Syst. Evol. Microbiol.">
        <title>The Global Catalogue of Microorganisms (GCM) 10K type strain sequencing project: providing services to taxonomists for standard genome sequencing and annotation.</title>
        <authorList>
            <consortium name="The Broad Institute Genomics Platform"/>
            <consortium name="The Broad Institute Genome Sequencing Center for Infectious Disease"/>
            <person name="Wu L."/>
            <person name="Ma J."/>
        </authorList>
    </citation>
    <scope>NUCLEOTIDE SEQUENCE [LARGE SCALE GENOMIC DNA]</scope>
    <source>
        <strain evidence="2">CGMCC 1.15043</strain>
    </source>
</reference>
<evidence type="ECO:0000313" key="1">
    <source>
        <dbReference type="EMBL" id="GGA13263.1"/>
    </source>
</evidence>
<evidence type="ECO:0000313" key="2">
    <source>
        <dbReference type="Proteomes" id="UP000615455"/>
    </source>
</evidence>